<keyword evidence="2" id="KW-0732">Signal</keyword>
<dbReference type="OrthoDB" id="4331875at2759"/>
<name>A0A8I3AL05_VERLO</name>
<sequence>MPASGAASTFLWFSSFLSLGTHYVGTRALFQVTAKMSSESSKSRPSRAAAVSPLKVLTACPSVLVSFAASLPTALAWIAPNALLARDDDIPYQDIVCKPETSPDDDPPPCVSIEIIETACLSNGTDAIHFEAHAQCMCNGSFFPEKLACERCHFVHGLRSESEVNRYEGILAAASDALCDGSPTAPFASLFASAEAVATPVTTGATGATDQFVSETDISLYYTATGDQGAGTITGDAASATATTTNSPPFSETPTMGTTSNSGEETRTTNSAADESETSGAATEEVNTTEEDSGAVPTQAADRLVLGLAGMALLAAV</sequence>
<evidence type="ECO:0000313" key="3">
    <source>
        <dbReference type="EMBL" id="KAG7128997.1"/>
    </source>
</evidence>
<dbReference type="AlphaFoldDB" id="A0A8I3AL05"/>
<evidence type="ECO:0000256" key="1">
    <source>
        <dbReference type="SAM" id="MobiDB-lite"/>
    </source>
</evidence>
<comment type="caution">
    <text evidence="3">The sequence shown here is derived from an EMBL/GenBank/DDBJ whole genome shotgun (WGS) entry which is preliminary data.</text>
</comment>
<organism evidence="3 4">
    <name type="scientific">Verticillium longisporum</name>
    <name type="common">Verticillium dahliae var. longisporum</name>
    <dbReference type="NCBI Taxonomy" id="100787"/>
    <lineage>
        <taxon>Eukaryota</taxon>
        <taxon>Fungi</taxon>
        <taxon>Dikarya</taxon>
        <taxon>Ascomycota</taxon>
        <taxon>Pezizomycotina</taxon>
        <taxon>Sordariomycetes</taxon>
        <taxon>Hypocreomycetidae</taxon>
        <taxon>Glomerellales</taxon>
        <taxon>Plectosphaerellaceae</taxon>
        <taxon>Verticillium</taxon>
    </lineage>
</organism>
<dbReference type="Proteomes" id="UP000689129">
    <property type="component" value="Unassembled WGS sequence"/>
</dbReference>
<feature type="compositionally biased region" description="Polar residues" evidence="1">
    <location>
        <begin position="246"/>
        <end position="281"/>
    </location>
</feature>
<dbReference type="EMBL" id="JAEMWZ010000259">
    <property type="protein sequence ID" value="KAG7128997.1"/>
    <property type="molecule type" value="Genomic_DNA"/>
</dbReference>
<accession>A0A8I3AL05</accession>
<reference evidence="3" key="1">
    <citation type="journal article" date="2021" name="Mol. Plant Pathol.">
        <title>A 20-kb lineage-specific genomic region tames virulence in pathogenic amphidiploid Verticillium longisporum.</title>
        <authorList>
            <person name="Harting R."/>
            <person name="Starke J."/>
            <person name="Kusch H."/>
            <person name="Poggeler S."/>
            <person name="Maurus I."/>
            <person name="Schluter R."/>
            <person name="Landesfeind M."/>
            <person name="Bulla I."/>
            <person name="Nowrousian M."/>
            <person name="de Jonge R."/>
            <person name="Stahlhut G."/>
            <person name="Hoff K.J."/>
            <person name="Asshauer K.P."/>
            <person name="Thurmer A."/>
            <person name="Stanke M."/>
            <person name="Daniel R."/>
            <person name="Morgenstern B."/>
            <person name="Thomma B.P.H.J."/>
            <person name="Kronstad J.W."/>
            <person name="Braus-Stromeyer S.A."/>
            <person name="Braus G.H."/>
        </authorList>
    </citation>
    <scope>NUCLEOTIDE SEQUENCE</scope>
    <source>
        <strain evidence="3">Vl32</strain>
    </source>
</reference>
<evidence type="ECO:0000256" key="2">
    <source>
        <dbReference type="SAM" id="SignalP"/>
    </source>
</evidence>
<protein>
    <recommendedName>
        <fullName evidence="5">C3H1-type domain-containing protein</fullName>
    </recommendedName>
</protein>
<evidence type="ECO:0008006" key="5">
    <source>
        <dbReference type="Google" id="ProtNLM"/>
    </source>
</evidence>
<evidence type="ECO:0000313" key="4">
    <source>
        <dbReference type="Proteomes" id="UP000689129"/>
    </source>
</evidence>
<gene>
    <name evidence="3" type="ORF">HYQ45_011646</name>
</gene>
<feature type="signal peptide" evidence="2">
    <location>
        <begin position="1"/>
        <end position="26"/>
    </location>
</feature>
<feature type="chain" id="PRO_5034320548" description="C3H1-type domain-containing protein" evidence="2">
    <location>
        <begin position="27"/>
        <end position="317"/>
    </location>
</feature>
<feature type="region of interest" description="Disordered" evidence="1">
    <location>
        <begin position="239"/>
        <end position="297"/>
    </location>
</feature>
<proteinExistence type="predicted"/>